<proteinExistence type="inferred from homology"/>
<dbReference type="PANTHER" id="PTHR10819">
    <property type="entry name" value="PHOSPHOTRIESTERASE-RELATED"/>
    <property type="match status" value="1"/>
</dbReference>
<dbReference type="GO" id="GO:0016787">
    <property type="term" value="F:hydrolase activity"/>
    <property type="evidence" value="ECO:0007669"/>
    <property type="project" value="UniProtKB-KW"/>
</dbReference>
<evidence type="ECO:0000256" key="3">
    <source>
        <dbReference type="PIRSR" id="PIRSR601559-50"/>
    </source>
</evidence>
<gene>
    <name evidence="6" type="ORF">FHU39_003871</name>
</gene>
<organism evidence="6 7">
    <name type="scientific">Flexivirga oryzae</name>
    <dbReference type="NCBI Taxonomy" id="1794944"/>
    <lineage>
        <taxon>Bacteria</taxon>
        <taxon>Bacillati</taxon>
        <taxon>Actinomycetota</taxon>
        <taxon>Actinomycetes</taxon>
        <taxon>Micrococcales</taxon>
        <taxon>Dermacoccaceae</taxon>
        <taxon>Flexivirga</taxon>
    </lineage>
</organism>
<accession>A0A839N7S9</accession>
<evidence type="ECO:0000313" key="6">
    <source>
        <dbReference type="EMBL" id="MBB2893840.1"/>
    </source>
</evidence>
<reference evidence="6 7" key="1">
    <citation type="submission" date="2020-08" db="EMBL/GenBank/DDBJ databases">
        <title>Sequencing the genomes of 1000 actinobacteria strains.</title>
        <authorList>
            <person name="Klenk H.-P."/>
        </authorList>
    </citation>
    <scope>NUCLEOTIDE SEQUENCE [LARGE SCALE GENOMIC DNA]</scope>
    <source>
        <strain evidence="6 7">DSM 105369</strain>
    </source>
</reference>
<feature type="modified residue" description="N6-carboxylysine" evidence="3 5">
    <location>
        <position position="144"/>
    </location>
</feature>
<dbReference type="CDD" id="cd00530">
    <property type="entry name" value="PTE"/>
    <property type="match status" value="1"/>
</dbReference>
<feature type="binding site" evidence="4">
    <location>
        <position position="177"/>
    </location>
    <ligand>
        <name>Zn(2+)</name>
        <dbReference type="ChEBI" id="CHEBI:29105"/>
        <label>2</label>
    </ligand>
</feature>
<sequence length="324" mass="35813">MVNVPTVAGSQDNTALGRVLMHEHVFVLNQEYEVNYPESWDHAVRIDDAVAKLDALKAAGIDTIVDLTVLGLGRDIRRVREVAERTEVNIIAATGFYTFTELPTYLRLRGPGRLVDVEEPMVDMFVRDLTEGIAGTGIRAAILKCATDEPGVTPDVERVLRSVARAHVETGAPISTHTDPHSERGLEQQQIFAEEGVDLGRVIIGHSGDTDDLDYLQRVLDNGSYLGMDRFGLDSRLDFDRRVKTVVDLIERGYGNRLVLSHDTSCHSSNFPADYRAKNLPNWRFGHISEDVLPALRSAGVTEEQIDAMLVDTPRAIFAAAPQV</sequence>
<dbReference type="Gene3D" id="3.20.20.140">
    <property type="entry name" value="Metal-dependent hydrolases"/>
    <property type="match status" value="1"/>
</dbReference>
<evidence type="ECO:0000256" key="1">
    <source>
        <dbReference type="ARBA" id="ARBA00022723"/>
    </source>
</evidence>
<dbReference type="PROSITE" id="PS51347">
    <property type="entry name" value="PHOSPHOTRIESTERASE_2"/>
    <property type="match status" value="1"/>
</dbReference>
<comment type="cofactor">
    <cofactor evidence="4">
        <name>a divalent metal cation</name>
        <dbReference type="ChEBI" id="CHEBI:60240"/>
    </cofactor>
    <text evidence="4">Binds 2 divalent metal cations per subunit.</text>
</comment>
<feature type="binding site" evidence="4">
    <location>
        <position position="24"/>
    </location>
    <ligand>
        <name>Zn(2+)</name>
        <dbReference type="ChEBI" id="CHEBI:29105"/>
        <label>1</label>
    </ligand>
</feature>
<dbReference type="InterPro" id="IPR001559">
    <property type="entry name" value="Phosphotriesterase"/>
</dbReference>
<feature type="binding site" evidence="4">
    <location>
        <position position="263"/>
    </location>
    <ligand>
        <name>Zn(2+)</name>
        <dbReference type="ChEBI" id="CHEBI:29105"/>
        <label>1</label>
    </ligand>
</feature>
<dbReference type="Pfam" id="PF02126">
    <property type="entry name" value="PTE"/>
    <property type="match status" value="1"/>
</dbReference>
<feature type="binding site" evidence="4">
    <location>
        <position position="206"/>
    </location>
    <ligand>
        <name>Zn(2+)</name>
        <dbReference type="ChEBI" id="CHEBI:29105"/>
        <label>2</label>
    </ligand>
</feature>
<keyword evidence="7" id="KW-1185">Reference proteome</keyword>
<dbReference type="InterPro" id="IPR032466">
    <property type="entry name" value="Metal_Hydrolase"/>
</dbReference>
<comment type="similarity">
    <text evidence="5">Belongs to the metallo-dependent hydrolases superfamily. Phosphotriesterase family.</text>
</comment>
<dbReference type="RefSeq" id="WP_183322266.1">
    <property type="nucleotide sequence ID" value="NZ_JACHVQ010000003.1"/>
</dbReference>
<name>A0A839N7S9_9MICO</name>
<evidence type="ECO:0000313" key="7">
    <source>
        <dbReference type="Proteomes" id="UP000559182"/>
    </source>
</evidence>
<dbReference type="GO" id="GO:0008270">
    <property type="term" value="F:zinc ion binding"/>
    <property type="evidence" value="ECO:0007669"/>
    <property type="project" value="InterPro"/>
</dbReference>
<feature type="binding site" description="via carbamate group" evidence="4">
    <location>
        <position position="144"/>
    </location>
    <ligand>
        <name>Zn(2+)</name>
        <dbReference type="ChEBI" id="CHEBI:29105"/>
        <label>2</label>
    </ligand>
</feature>
<dbReference type="AlphaFoldDB" id="A0A839N7S9"/>
<dbReference type="EMBL" id="JACHVQ010000003">
    <property type="protein sequence ID" value="MBB2893840.1"/>
    <property type="molecule type" value="Genomic_DNA"/>
</dbReference>
<evidence type="ECO:0000256" key="5">
    <source>
        <dbReference type="PROSITE-ProRule" id="PRU00679"/>
    </source>
</evidence>
<keyword evidence="2" id="KW-0378">Hydrolase</keyword>
<evidence type="ECO:0000256" key="2">
    <source>
        <dbReference type="ARBA" id="ARBA00022801"/>
    </source>
</evidence>
<evidence type="ECO:0000256" key="4">
    <source>
        <dbReference type="PIRSR" id="PIRSR601559-51"/>
    </source>
</evidence>
<feature type="binding site" evidence="4">
    <location>
        <position position="22"/>
    </location>
    <ligand>
        <name>Zn(2+)</name>
        <dbReference type="ChEBI" id="CHEBI:29105"/>
        <label>1</label>
    </ligand>
</feature>
<dbReference type="Proteomes" id="UP000559182">
    <property type="component" value="Unassembled WGS sequence"/>
</dbReference>
<feature type="binding site" description="via carbamate group" evidence="4">
    <location>
        <position position="144"/>
    </location>
    <ligand>
        <name>Zn(2+)</name>
        <dbReference type="ChEBI" id="CHEBI:29105"/>
        <label>1</label>
    </ligand>
</feature>
<dbReference type="SUPFAM" id="SSF51556">
    <property type="entry name" value="Metallo-dependent hydrolases"/>
    <property type="match status" value="1"/>
</dbReference>
<keyword evidence="1 4" id="KW-0479">Metal-binding</keyword>
<dbReference type="PANTHER" id="PTHR10819:SF3">
    <property type="entry name" value="PHOSPHOTRIESTERASE-RELATED PROTEIN"/>
    <property type="match status" value="1"/>
</dbReference>
<comment type="caution">
    <text evidence="6">The sequence shown here is derived from an EMBL/GenBank/DDBJ whole genome shotgun (WGS) entry which is preliminary data.</text>
</comment>
<protein>
    <submittedName>
        <fullName evidence="6">Phosphotriesterase-related protein</fullName>
    </submittedName>
</protein>